<evidence type="ECO:0000256" key="3">
    <source>
        <dbReference type="ARBA" id="ARBA00023163"/>
    </source>
</evidence>
<dbReference type="SMART" id="SM00398">
    <property type="entry name" value="HMG"/>
    <property type="match status" value="1"/>
</dbReference>
<dbReference type="CDD" id="cd22004">
    <property type="entry name" value="HMG-box_SOX"/>
    <property type="match status" value="1"/>
</dbReference>
<feature type="region of interest" description="Disordered" evidence="6">
    <location>
        <begin position="296"/>
        <end position="362"/>
    </location>
</feature>
<keyword evidence="4 5" id="KW-0539">Nucleus</keyword>
<accession>A0A059XMG8</accession>
<dbReference type="GO" id="GO:0005634">
    <property type="term" value="C:nucleus"/>
    <property type="evidence" value="ECO:0007669"/>
    <property type="project" value="UniProtKB-UniRule"/>
</dbReference>
<evidence type="ECO:0000256" key="6">
    <source>
        <dbReference type="SAM" id="MobiDB-lite"/>
    </source>
</evidence>
<evidence type="ECO:0000256" key="2">
    <source>
        <dbReference type="ARBA" id="ARBA00023125"/>
    </source>
</evidence>
<dbReference type="Pfam" id="PF00505">
    <property type="entry name" value="HMG_box"/>
    <property type="match status" value="1"/>
</dbReference>
<dbReference type="FunFam" id="1.10.30.10:FF:000003">
    <property type="entry name" value="Putative transcription factor SOX-6"/>
    <property type="match status" value="1"/>
</dbReference>
<dbReference type="EMBL" id="KJ173822">
    <property type="protein sequence ID" value="AIA23792.1"/>
    <property type="molecule type" value="mRNA"/>
</dbReference>
<dbReference type="GO" id="GO:0001228">
    <property type="term" value="F:DNA-binding transcription activator activity, RNA polymerase II-specific"/>
    <property type="evidence" value="ECO:0007669"/>
    <property type="project" value="TreeGrafter"/>
</dbReference>
<dbReference type="PANTHER" id="PTHR10270">
    <property type="entry name" value="SOX TRANSCRIPTION FACTOR"/>
    <property type="match status" value="1"/>
</dbReference>
<sequence length="402" mass="45519">METRHVEDPIVSTRQYAMQHRLTELPVSNTTTTGPLHRAEQLSLRAAHTSGTQRQVMVGDRLMIMNDAGGLDDPHGLCESIIPEHIHIKRPMNAFMCWAQIARRRLADEKPELRNTELSKILGQMWKELNKEQKTPYIKKAEQLRLQHKSQYPNYKYRPKRKRHSKYAIVPSPEVLNPPLGSSPTRSSPKSGENKLSHPSYLCNIVKEENVAVLNSTNESSLGLGKDKITYNTLQNYGRHTMSDVLKDAAGYYHGYRYSPYYNDLTTYTREMGYYQALQQNNTSPSAFPTLSQGVQYNVNHPPSSISSPTVTSSTMYPDQEPSSHDSIKQEKWNKSNHGCSLKLDPRHSTQSSSLAAEKATDPTRLLKISNITGRMAPVEPPNHKVEVPPIASYIQFYTGQN</sequence>
<evidence type="ECO:0000313" key="8">
    <source>
        <dbReference type="EMBL" id="AIA23792.1"/>
    </source>
</evidence>
<dbReference type="GO" id="GO:0030154">
    <property type="term" value="P:cell differentiation"/>
    <property type="evidence" value="ECO:0007669"/>
    <property type="project" value="TreeGrafter"/>
</dbReference>
<feature type="compositionally biased region" description="Low complexity" evidence="6">
    <location>
        <begin position="302"/>
        <end position="315"/>
    </location>
</feature>
<feature type="domain" description="HMG box" evidence="7">
    <location>
        <begin position="88"/>
        <end position="156"/>
    </location>
</feature>
<dbReference type="InterPro" id="IPR050140">
    <property type="entry name" value="SRY-related_HMG-box_TF-like"/>
</dbReference>
<protein>
    <submittedName>
        <fullName evidence="8">Sox5</fullName>
    </submittedName>
</protein>
<keyword evidence="2 5" id="KW-0238">DNA-binding</keyword>
<evidence type="ECO:0000256" key="5">
    <source>
        <dbReference type="PROSITE-ProRule" id="PRU00267"/>
    </source>
</evidence>
<dbReference type="SUPFAM" id="SSF47095">
    <property type="entry name" value="HMG-box"/>
    <property type="match status" value="1"/>
</dbReference>
<dbReference type="InterPro" id="IPR009071">
    <property type="entry name" value="HMG_box_dom"/>
</dbReference>
<keyword evidence="3" id="KW-0804">Transcription</keyword>
<dbReference type="AlphaFoldDB" id="A0A059XMG8"/>
<evidence type="ECO:0000256" key="4">
    <source>
        <dbReference type="ARBA" id="ARBA00023242"/>
    </source>
</evidence>
<dbReference type="PANTHER" id="PTHR10270:SF317">
    <property type="entry name" value="TRANSCRIPTION FACTOR SOX-15-RELATED"/>
    <property type="match status" value="1"/>
</dbReference>
<name>A0A059XMG8_MNELE</name>
<proteinExistence type="evidence at transcript level"/>
<feature type="DNA-binding region" description="HMG box" evidence="5">
    <location>
        <begin position="88"/>
        <end position="156"/>
    </location>
</feature>
<dbReference type="GO" id="GO:0000978">
    <property type="term" value="F:RNA polymerase II cis-regulatory region sequence-specific DNA binding"/>
    <property type="evidence" value="ECO:0007669"/>
    <property type="project" value="TreeGrafter"/>
</dbReference>
<feature type="compositionally biased region" description="Polar residues" evidence="6">
    <location>
        <begin position="180"/>
        <end position="191"/>
    </location>
</feature>
<reference evidence="8" key="1">
    <citation type="journal article" date="2014" name="Evodevo">
        <title>Expression of multiple Sox genes through embryonic development in the ctenophore Mnemiopsis leidyi is spatially restricted to zones of cell proliferation.</title>
        <authorList>
            <person name="Schnitzler C.E."/>
            <person name="Simmons D.K."/>
            <person name="Pang K."/>
            <person name="Martindale M.Q."/>
            <person name="Baxevanis A.D."/>
        </authorList>
    </citation>
    <scope>NUCLEOTIDE SEQUENCE</scope>
</reference>
<feature type="region of interest" description="Disordered" evidence="6">
    <location>
        <begin position="168"/>
        <end position="196"/>
    </location>
</feature>
<dbReference type="PROSITE" id="PS50118">
    <property type="entry name" value="HMG_BOX_2"/>
    <property type="match status" value="1"/>
</dbReference>
<evidence type="ECO:0000259" key="7">
    <source>
        <dbReference type="PROSITE" id="PS50118"/>
    </source>
</evidence>
<feature type="compositionally biased region" description="Basic and acidic residues" evidence="6">
    <location>
        <begin position="322"/>
        <end position="334"/>
    </location>
</feature>
<organism evidence="8">
    <name type="scientific">Mnemiopsis leidyi</name>
    <name type="common">Sea walnut</name>
    <name type="synonym">Warty comb jellyfish</name>
    <dbReference type="NCBI Taxonomy" id="27923"/>
    <lineage>
        <taxon>Eukaryota</taxon>
        <taxon>Metazoa</taxon>
        <taxon>Ctenophora</taxon>
        <taxon>Tentaculata</taxon>
        <taxon>Lobata</taxon>
        <taxon>Bolinopsidae</taxon>
        <taxon>Mnemiopsis</taxon>
    </lineage>
</organism>
<keyword evidence="1" id="KW-0805">Transcription regulation</keyword>
<dbReference type="InterPro" id="IPR036910">
    <property type="entry name" value="HMG_box_dom_sf"/>
</dbReference>
<dbReference type="Gene3D" id="1.10.30.10">
    <property type="entry name" value="High mobility group box domain"/>
    <property type="match status" value="1"/>
</dbReference>
<evidence type="ECO:0000256" key="1">
    <source>
        <dbReference type="ARBA" id="ARBA00023015"/>
    </source>
</evidence>